<keyword evidence="2" id="KW-0812">Transmembrane</keyword>
<dbReference type="PANTHER" id="PTHR20913">
    <property type="entry name" value="TBC1 DOMAIN FAMILY MEMBER 20/GTPASE"/>
    <property type="match status" value="1"/>
</dbReference>
<dbReference type="VEuPathDB" id="CryptoDB:cubi_02921"/>
<dbReference type="OrthoDB" id="206700at2759"/>
<dbReference type="Gene3D" id="1.10.472.80">
    <property type="entry name" value="Ypt/Rab-GAP domain of gyp1p, domain 3"/>
    <property type="match status" value="1"/>
</dbReference>
<keyword evidence="1" id="KW-0343">GTPase activation</keyword>
<dbReference type="PANTHER" id="PTHR20913:SF7">
    <property type="entry name" value="RE60063P"/>
    <property type="match status" value="1"/>
</dbReference>
<dbReference type="Gene3D" id="1.10.8.1310">
    <property type="match status" value="1"/>
</dbReference>
<dbReference type="GO" id="GO:0005789">
    <property type="term" value="C:endoplasmic reticulum membrane"/>
    <property type="evidence" value="ECO:0007669"/>
    <property type="project" value="TreeGrafter"/>
</dbReference>
<dbReference type="SUPFAM" id="SSF47923">
    <property type="entry name" value="Ypt/Rab-GAP domain of gyp1p"/>
    <property type="match status" value="1"/>
</dbReference>
<dbReference type="EMBL" id="LRBP01000013">
    <property type="protein sequence ID" value="OII74119.1"/>
    <property type="molecule type" value="Genomic_DNA"/>
</dbReference>
<sequence length="376" mass="44798">MSESRRFIWCILLKLSIEDINKKTPIHELVQNADKALINQVNCDVDRCELPSDSDKLNLKRLIISVFSYRKEQYSYVQGIHDIGRVFMSLFCEYKKSKLSIIKKKLKLNQIYNNFETNVLCKLLIKKFKTKKGRMDICFKTFDKFLILYSAPYIYKSDSIDQINLEYVLSNIVLDLLYLLNKRSPSLYHFFLNLKAKDDRESKIFMFILPWILTYFSHNISVKQNKLIYYIFDNIISNHPLYIIFLVEEIIFQCKTELFDYIKQNFDSEIAQNNIENEIYPFVHFFFQNLDISSLEWNLIIKNSHKSLSNTRLNVLNSHFLWGIEKEYKNDFKIGLSLNTKINEKAIIYLMLIISILSLIISMYIGELNFLKIIHY</sequence>
<keyword evidence="2" id="KW-1133">Transmembrane helix</keyword>
<dbReference type="GeneID" id="39979711"/>
<dbReference type="InterPro" id="IPR000195">
    <property type="entry name" value="Rab-GAP-TBC_dom"/>
</dbReference>
<dbReference type="GO" id="GO:0006888">
    <property type="term" value="P:endoplasmic reticulum to Golgi vesicle-mediated transport"/>
    <property type="evidence" value="ECO:0007669"/>
    <property type="project" value="TreeGrafter"/>
</dbReference>
<accession>A0A1J4MJD4</accession>
<protein>
    <submittedName>
        <fullName evidence="4">TBC domain-containing protein</fullName>
    </submittedName>
</protein>
<dbReference type="GO" id="GO:0005096">
    <property type="term" value="F:GTPase activator activity"/>
    <property type="evidence" value="ECO:0007669"/>
    <property type="project" value="UniProtKB-KW"/>
</dbReference>
<feature type="transmembrane region" description="Helical" evidence="2">
    <location>
        <begin position="346"/>
        <end position="366"/>
    </location>
</feature>
<comment type="caution">
    <text evidence="4">The sequence shown here is derived from an EMBL/GenBank/DDBJ whole genome shotgun (WGS) entry which is preliminary data.</text>
</comment>
<dbReference type="PROSITE" id="PS50086">
    <property type="entry name" value="TBC_RABGAP"/>
    <property type="match status" value="1"/>
</dbReference>
<keyword evidence="2" id="KW-0472">Membrane</keyword>
<dbReference type="RefSeq" id="XP_028875339.1">
    <property type="nucleotide sequence ID" value="XM_029019932.1"/>
</dbReference>
<evidence type="ECO:0000256" key="2">
    <source>
        <dbReference type="SAM" id="Phobius"/>
    </source>
</evidence>
<dbReference type="InterPro" id="IPR045913">
    <property type="entry name" value="TBC20/Gyp8-like"/>
</dbReference>
<feature type="domain" description="Rab-GAP TBC" evidence="3">
    <location>
        <begin position="1"/>
        <end position="239"/>
    </location>
</feature>
<organism evidence="4 5">
    <name type="scientific">Cryptosporidium ubiquitum</name>
    <dbReference type="NCBI Taxonomy" id="857276"/>
    <lineage>
        <taxon>Eukaryota</taxon>
        <taxon>Sar</taxon>
        <taxon>Alveolata</taxon>
        <taxon>Apicomplexa</taxon>
        <taxon>Conoidasida</taxon>
        <taxon>Coccidia</taxon>
        <taxon>Eucoccidiorida</taxon>
        <taxon>Eimeriorina</taxon>
        <taxon>Cryptosporidiidae</taxon>
        <taxon>Cryptosporidium</taxon>
    </lineage>
</organism>
<proteinExistence type="predicted"/>
<reference evidence="4 5" key="1">
    <citation type="submission" date="2016-10" db="EMBL/GenBank/DDBJ databases">
        <title>Reductive evolution of mitochondrial metabolism and differential evolution of invasion-related proteins in Cryptosporidium.</title>
        <authorList>
            <person name="Liu S."/>
            <person name="Roellig D.M."/>
            <person name="Guo Y."/>
            <person name="Li N."/>
            <person name="Frace M.A."/>
            <person name="Tang K."/>
            <person name="Zhang L."/>
            <person name="Feng Y."/>
            <person name="Xiao L."/>
        </authorList>
    </citation>
    <scope>NUCLEOTIDE SEQUENCE [LARGE SCALE GENOMIC DNA]</scope>
    <source>
        <strain evidence="4">39726</strain>
    </source>
</reference>
<name>A0A1J4MJD4_9CRYT</name>
<evidence type="ECO:0000259" key="3">
    <source>
        <dbReference type="PROSITE" id="PS50086"/>
    </source>
</evidence>
<gene>
    <name evidence="4" type="ORF">cubi_02921</name>
</gene>
<keyword evidence="5" id="KW-1185">Reference proteome</keyword>
<dbReference type="AlphaFoldDB" id="A0A1J4MJD4"/>
<dbReference type="InterPro" id="IPR035969">
    <property type="entry name" value="Rab-GAP_TBC_sf"/>
</dbReference>
<evidence type="ECO:0000313" key="4">
    <source>
        <dbReference type="EMBL" id="OII74119.1"/>
    </source>
</evidence>
<dbReference type="Proteomes" id="UP000186176">
    <property type="component" value="Unassembled WGS sequence"/>
</dbReference>
<evidence type="ECO:0000313" key="5">
    <source>
        <dbReference type="Proteomes" id="UP000186176"/>
    </source>
</evidence>
<evidence type="ECO:0000256" key="1">
    <source>
        <dbReference type="ARBA" id="ARBA00022468"/>
    </source>
</evidence>